<dbReference type="InterPro" id="IPR039335">
    <property type="entry name" value="SIB1/2"/>
</dbReference>
<dbReference type="PANTHER" id="PTHR33624:SF2">
    <property type="entry name" value="SIGMA FACTOR BINDING PROTEIN 1, CHLOROPLASTIC"/>
    <property type="match status" value="1"/>
</dbReference>
<evidence type="ECO:0000259" key="2">
    <source>
        <dbReference type="Pfam" id="PF05678"/>
    </source>
</evidence>
<proteinExistence type="predicted"/>
<dbReference type="Pfam" id="PF05678">
    <property type="entry name" value="VQ"/>
    <property type="match status" value="1"/>
</dbReference>
<evidence type="ECO:0000313" key="4">
    <source>
        <dbReference type="Proteomes" id="UP000008311"/>
    </source>
</evidence>
<feature type="compositionally biased region" description="Basic and acidic residues" evidence="1">
    <location>
        <begin position="75"/>
        <end position="93"/>
    </location>
</feature>
<dbReference type="EMBL" id="EQ973889">
    <property type="protein sequence ID" value="EEF40226.1"/>
    <property type="molecule type" value="Genomic_DNA"/>
</dbReference>
<evidence type="ECO:0000313" key="3">
    <source>
        <dbReference type="EMBL" id="EEF40226.1"/>
    </source>
</evidence>
<dbReference type="OrthoDB" id="665788at2759"/>
<feature type="compositionally biased region" description="Basic residues" evidence="1">
    <location>
        <begin position="8"/>
        <end position="19"/>
    </location>
</feature>
<name>B9S866_RICCO</name>
<gene>
    <name evidence="3" type="ORF">RCOM_0694990</name>
</gene>
<feature type="domain" description="VQ" evidence="2">
    <location>
        <begin position="25"/>
        <end position="50"/>
    </location>
</feature>
<dbReference type="Proteomes" id="UP000008311">
    <property type="component" value="Unassembled WGS sequence"/>
</dbReference>
<dbReference type="InterPro" id="IPR008889">
    <property type="entry name" value="VQ"/>
</dbReference>
<evidence type="ECO:0000256" key="1">
    <source>
        <dbReference type="SAM" id="MobiDB-lite"/>
    </source>
</evidence>
<dbReference type="eggNOG" id="ENOG502SFCE">
    <property type="taxonomic scope" value="Eukaryota"/>
</dbReference>
<feature type="region of interest" description="Disordered" evidence="1">
    <location>
        <begin position="1"/>
        <end position="20"/>
    </location>
</feature>
<dbReference type="STRING" id="3988.B9S866"/>
<dbReference type="InParanoid" id="B9S866"/>
<feature type="compositionally biased region" description="Basic and acidic residues" evidence="1">
    <location>
        <begin position="56"/>
        <end position="68"/>
    </location>
</feature>
<feature type="region of interest" description="Disordered" evidence="1">
    <location>
        <begin position="49"/>
        <end position="128"/>
    </location>
</feature>
<keyword evidence="4" id="KW-1185">Reference proteome</keyword>
<dbReference type="AlphaFoldDB" id="B9S866"/>
<accession>B9S866</accession>
<sequence>MDNLLGKSSRKAKPKKKQPMKVVYISNPMKFKISASEFRALVQELTGQYSELPADPSKRIVDSSDDHVGGGNHTVLDHASSKTDDDYDVDNHALDQVPTVLDLSGKQQQLPAERQDDDDYDASLFESSPFDDYFMPQMLENFYQQG</sequence>
<organism evidence="3 4">
    <name type="scientific">Ricinus communis</name>
    <name type="common">Castor bean</name>
    <dbReference type="NCBI Taxonomy" id="3988"/>
    <lineage>
        <taxon>Eukaryota</taxon>
        <taxon>Viridiplantae</taxon>
        <taxon>Streptophyta</taxon>
        <taxon>Embryophyta</taxon>
        <taxon>Tracheophyta</taxon>
        <taxon>Spermatophyta</taxon>
        <taxon>Magnoliopsida</taxon>
        <taxon>eudicotyledons</taxon>
        <taxon>Gunneridae</taxon>
        <taxon>Pentapetalae</taxon>
        <taxon>rosids</taxon>
        <taxon>fabids</taxon>
        <taxon>Malpighiales</taxon>
        <taxon>Euphorbiaceae</taxon>
        <taxon>Acalyphoideae</taxon>
        <taxon>Acalypheae</taxon>
        <taxon>Ricinus</taxon>
    </lineage>
</organism>
<dbReference type="PANTHER" id="PTHR33624">
    <property type="entry name" value="SIGMA FACTOR BINDING PROTEIN 1, CHLOROPLASTIC"/>
    <property type="match status" value="1"/>
</dbReference>
<protein>
    <recommendedName>
        <fullName evidence="2">VQ domain-containing protein</fullName>
    </recommendedName>
</protein>
<reference evidence="4" key="1">
    <citation type="journal article" date="2010" name="Nat. Biotechnol.">
        <title>Draft genome sequence of the oilseed species Ricinus communis.</title>
        <authorList>
            <person name="Chan A.P."/>
            <person name="Crabtree J."/>
            <person name="Zhao Q."/>
            <person name="Lorenzi H."/>
            <person name="Orvis J."/>
            <person name="Puiu D."/>
            <person name="Melake-Berhan A."/>
            <person name="Jones K.M."/>
            <person name="Redman J."/>
            <person name="Chen G."/>
            <person name="Cahoon E.B."/>
            <person name="Gedil M."/>
            <person name="Stanke M."/>
            <person name="Haas B.J."/>
            <person name="Wortman J.R."/>
            <person name="Fraser-Liggett C.M."/>
            <person name="Ravel J."/>
            <person name="Rabinowicz P.D."/>
        </authorList>
    </citation>
    <scope>NUCLEOTIDE SEQUENCE [LARGE SCALE GENOMIC DNA]</scope>
    <source>
        <strain evidence="4">cv. Hale</strain>
    </source>
</reference>
<dbReference type="KEGG" id="rcu:8273898"/>